<accession>A0A6F8XPG8</accession>
<gene>
    <name evidence="6" type="primary">potA_1</name>
    <name evidence="6" type="ORF">Pflav_021200</name>
</gene>
<evidence type="ECO:0000256" key="4">
    <source>
        <dbReference type="ARBA" id="ARBA00066388"/>
    </source>
</evidence>
<reference evidence="6 7" key="1">
    <citation type="submission" date="2020-03" db="EMBL/GenBank/DDBJ databases">
        <title>Whole genome shotgun sequence of Phytohabitans flavus NBRC 107702.</title>
        <authorList>
            <person name="Komaki H."/>
            <person name="Tamura T."/>
        </authorList>
    </citation>
    <scope>NUCLEOTIDE SEQUENCE [LARGE SCALE GENOMIC DNA]</scope>
    <source>
        <strain evidence="6 7">NBRC 107702</strain>
    </source>
</reference>
<evidence type="ECO:0000256" key="1">
    <source>
        <dbReference type="ARBA" id="ARBA00022448"/>
    </source>
</evidence>
<dbReference type="AlphaFoldDB" id="A0A6F8XPG8"/>
<dbReference type="InterPro" id="IPR008995">
    <property type="entry name" value="Mo/tungstate-bd_C_term_dom"/>
</dbReference>
<evidence type="ECO:0000313" key="7">
    <source>
        <dbReference type="Proteomes" id="UP000502508"/>
    </source>
</evidence>
<keyword evidence="7" id="KW-1185">Reference proteome</keyword>
<dbReference type="PROSITE" id="PS50893">
    <property type="entry name" value="ABC_TRANSPORTER_2"/>
    <property type="match status" value="1"/>
</dbReference>
<reference evidence="6 7" key="2">
    <citation type="submission" date="2020-03" db="EMBL/GenBank/DDBJ databases">
        <authorList>
            <person name="Ichikawa N."/>
            <person name="Kimura A."/>
            <person name="Kitahashi Y."/>
            <person name="Uohara A."/>
        </authorList>
    </citation>
    <scope>NUCLEOTIDE SEQUENCE [LARGE SCALE GENOMIC DNA]</scope>
    <source>
        <strain evidence="6 7">NBRC 107702</strain>
    </source>
</reference>
<dbReference type="Proteomes" id="UP000502508">
    <property type="component" value="Chromosome"/>
</dbReference>
<dbReference type="GO" id="GO:0015418">
    <property type="term" value="F:ABC-type quaternary ammonium compound transporting activity"/>
    <property type="evidence" value="ECO:0007669"/>
    <property type="project" value="UniProtKB-EC"/>
</dbReference>
<dbReference type="SUPFAM" id="SSF50331">
    <property type="entry name" value="MOP-like"/>
    <property type="match status" value="1"/>
</dbReference>
<dbReference type="InterPro" id="IPR017871">
    <property type="entry name" value="ABC_transporter-like_CS"/>
</dbReference>
<dbReference type="InterPro" id="IPR003439">
    <property type="entry name" value="ABC_transporter-like_ATP-bd"/>
</dbReference>
<dbReference type="KEGG" id="pfla:Pflav_021200"/>
<dbReference type="PANTHER" id="PTHR42781">
    <property type="entry name" value="SPERMIDINE/PUTRESCINE IMPORT ATP-BINDING PROTEIN POTA"/>
    <property type="match status" value="1"/>
</dbReference>
<feature type="domain" description="ABC transporter" evidence="5">
    <location>
        <begin position="10"/>
        <end position="242"/>
    </location>
</feature>
<dbReference type="EC" id="7.6.2.9" evidence="4"/>
<dbReference type="InterPro" id="IPR003593">
    <property type="entry name" value="AAA+_ATPase"/>
</dbReference>
<dbReference type="Pfam" id="PF00005">
    <property type="entry name" value="ABC_tran"/>
    <property type="match status" value="1"/>
</dbReference>
<dbReference type="InterPro" id="IPR013611">
    <property type="entry name" value="Transp-assoc_OB_typ2"/>
</dbReference>
<dbReference type="GO" id="GO:0016887">
    <property type="term" value="F:ATP hydrolysis activity"/>
    <property type="evidence" value="ECO:0007669"/>
    <property type="project" value="InterPro"/>
</dbReference>
<keyword evidence="3 6" id="KW-0067">ATP-binding</keyword>
<keyword evidence="1" id="KW-0813">Transport</keyword>
<dbReference type="Pfam" id="PF08402">
    <property type="entry name" value="TOBE_2"/>
    <property type="match status" value="1"/>
</dbReference>
<dbReference type="GO" id="GO:0043190">
    <property type="term" value="C:ATP-binding cassette (ABC) transporter complex"/>
    <property type="evidence" value="ECO:0007669"/>
    <property type="project" value="InterPro"/>
</dbReference>
<dbReference type="InterPro" id="IPR050093">
    <property type="entry name" value="ABC_SmlMolc_Importer"/>
</dbReference>
<dbReference type="InterPro" id="IPR027417">
    <property type="entry name" value="P-loop_NTPase"/>
</dbReference>
<dbReference type="FunFam" id="3.40.50.300:FF:000425">
    <property type="entry name" value="Probable ABC transporter, ATP-binding subunit"/>
    <property type="match status" value="1"/>
</dbReference>
<keyword evidence="2" id="KW-0547">Nucleotide-binding</keyword>
<evidence type="ECO:0000313" key="6">
    <source>
        <dbReference type="EMBL" id="BCB75710.1"/>
    </source>
</evidence>
<dbReference type="GO" id="GO:0005524">
    <property type="term" value="F:ATP binding"/>
    <property type="evidence" value="ECO:0007669"/>
    <property type="project" value="UniProtKB-KW"/>
</dbReference>
<proteinExistence type="predicted"/>
<organism evidence="6 7">
    <name type="scientific">Phytohabitans flavus</name>
    <dbReference type="NCBI Taxonomy" id="1076124"/>
    <lineage>
        <taxon>Bacteria</taxon>
        <taxon>Bacillati</taxon>
        <taxon>Actinomycetota</taxon>
        <taxon>Actinomycetes</taxon>
        <taxon>Micromonosporales</taxon>
        <taxon>Micromonosporaceae</taxon>
    </lineage>
</organism>
<dbReference type="PANTHER" id="PTHR42781:SF4">
    <property type="entry name" value="SPERMIDINE_PUTRESCINE IMPORT ATP-BINDING PROTEIN POTA"/>
    <property type="match status" value="1"/>
</dbReference>
<dbReference type="SUPFAM" id="SSF52540">
    <property type="entry name" value="P-loop containing nucleoside triphosphate hydrolases"/>
    <property type="match status" value="1"/>
</dbReference>
<dbReference type="PROSITE" id="PS00211">
    <property type="entry name" value="ABC_TRANSPORTER_1"/>
    <property type="match status" value="1"/>
</dbReference>
<name>A0A6F8XPG8_9ACTN</name>
<dbReference type="Gene3D" id="3.40.50.300">
    <property type="entry name" value="P-loop containing nucleotide triphosphate hydrolases"/>
    <property type="match status" value="1"/>
</dbReference>
<evidence type="ECO:0000259" key="5">
    <source>
        <dbReference type="PROSITE" id="PS50893"/>
    </source>
</evidence>
<protein>
    <recommendedName>
        <fullName evidence="4">ABC-type quaternary amine transporter</fullName>
        <ecNumber evidence="4">7.6.2.9</ecNumber>
    </recommendedName>
</protein>
<sequence>MGNESRTGHIEIRKLRKRYGPHDEPAVDDIDLTIESGEFITLLGPSGSGKTTTLNMIAGFVQPTSGTIRLNDRDLAEVPTHKRNFGMVFQNYALFPHMTVFDNVAYPLRQRRLPREKMRTLVGDILALFGLGGMESRKPDQLSGGQQQRVALARAVVFSPAVLLLDEPLGALDRKLRQSLQAEVKRLHRDLGLTFVFVTHDQDEAMFLSDTIAVFNKGRVERVGTPGELYDDPGTLFVAGFLGEANVFAGSLVDPTTYLWMDRKWRVAGPERAGDTVLVVRPEKVRVFDLESVPEGWNSTPAVVTDRSHLGAVCKVDMTFPDGSTGSATMPTDAAVTVRPGESVLAAWEPGAQAFVLPEQA</sequence>
<dbReference type="RefSeq" id="WP_173035636.1">
    <property type="nucleotide sequence ID" value="NZ_AP022870.1"/>
</dbReference>
<dbReference type="EMBL" id="AP022870">
    <property type="protein sequence ID" value="BCB75710.1"/>
    <property type="molecule type" value="Genomic_DNA"/>
</dbReference>
<evidence type="ECO:0000256" key="3">
    <source>
        <dbReference type="ARBA" id="ARBA00022840"/>
    </source>
</evidence>
<dbReference type="Gene3D" id="2.40.50.100">
    <property type="match status" value="1"/>
</dbReference>
<dbReference type="SMART" id="SM00382">
    <property type="entry name" value="AAA"/>
    <property type="match status" value="1"/>
</dbReference>
<evidence type="ECO:0000256" key="2">
    <source>
        <dbReference type="ARBA" id="ARBA00022741"/>
    </source>
</evidence>